<evidence type="ECO:0000313" key="8">
    <source>
        <dbReference type="Proteomes" id="UP001378592"/>
    </source>
</evidence>
<dbReference type="InterPro" id="IPR016072">
    <property type="entry name" value="Skp1_comp_dimer"/>
</dbReference>
<dbReference type="SUPFAM" id="SSF81382">
    <property type="entry name" value="Skp1 dimerisation domain-like"/>
    <property type="match status" value="1"/>
</dbReference>
<dbReference type="GO" id="GO:0006511">
    <property type="term" value="P:ubiquitin-dependent protein catabolic process"/>
    <property type="evidence" value="ECO:0007669"/>
    <property type="project" value="InterPro"/>
</dbReference>
<evidence type="ECO:0000256" key="1">
    <source>
        <dbReference type="ARBA" id="ARBA00009993"/>
    </source>
</evidence>
<evidence type="ECO:0000259" key="4">
    <source>
        <dbReference type="Pfam" id="PF01466"/>
    </source>
</evidence>
<keyword evidence="8" id="KW-1185">Reference proteome</keyword>
<dbReference type="PANTHER" id="PTHR11165">
    <property type="entry name" value="SKP1"/>
    <property type="match status" value="1"/>
</dbReference>
<dbReference type="EMBL" id="JAZDUA010000357">
    <property type="protein sequence ID" value="KAK7793894.1"/>
    <property type="molecule type" value="Genomic_DNA"/>
</dbReference>
<dbReference type="Pfam" id="PF03931">
    <property type="entry name" value="Skp1_POZ"/>
    <property type="match status" value="1"/>
</dbReference>
<evidence type="ECO:0000259" key="5">
    <source>
        <dbReference type="Pfam" id="PF03931"/>
    </source>
</evidence>
<dbReference type="SMART" id="SM00512">
    <property type="entry name" value="Skp1"/>
    <property type="match status" value="1"/>
</dbReference>
<accession>A0AAN9VCU5</accession>
<dbReference type="InterPro" id="IPR036296">
    <property type="entry name" value="SKP1-like_dim_sf"/>
</dbReference>
<dbReference type="FunFam" id="3.30.710.10:FF:000018">
    <property type="entry name" value="S-phase kinase-associated protein 1"/>
    <property type="match status" value="1"/>
</dbReference>
<keyword evidence="2 3" id="KW-0833">Ubl conjugation pathway</keyword>
<dbReference type="Proteomes" id="UP001378592">
    <property type="component" value="Unassembled WGS sequence"/>
</dbReference>
<dbReference type="CDD" id="cd18322">
    <property type="entry name" value="BTB_POZ_SKP1"/>
    <property type="match status" value="1"/>
</dbReference>
<sequence length="162" mass="18481">MPTIKLQSSDGEVFEVDVEVAKCSHTIKTMLDNLGIEEGEDDIVPLPNVHSTILKKVIEWSTYHKDDPPAPEDDPNVEKKVDDICSWDANFLQVDNATLFDFIVTANYLDIKSLLEASCKTVAKMLIGKSSEELRRTFNIENDFTESDEEQLQKENKWLEEM</sequence>
<dbReference type="PIRSF" id="PIRSF028729">
    <property type="entry name" value="E3_ubiquit_lig_SCF_Skp"/>
    <property type="match status" value="1"/>
</dbReference>
<dbReference type="Gene3D" id="3.30.710.10">
    <property type="entry name" value="Potassium Channel Kv1.1, Chain A"/>
    <property type="match status" value="1"/>
</dbReference>
<dbReference type="InterPro" id="IPR016897">
    <property type="entry name" value="SKP1"/>
</dbReference>
<comment type="pathway">
    <text evidence="3">Protein modification; protein ubiquitination.</text>
</comment>
<protein>
    <recommendedName>
        <fullName evidence="9">S-phase kinase-associated protein 1</fullName>
    </recommendedName>
</protein>
<feature type="domain" description="SKP1 component POZ" evidence="5">
    <location>
        <begin position="3"/>
        <end position="66"/>
    </location>
</feature>
<feature type="domain" description="SKP1 component dimerisation" evidence="4">
    <location>
        <begin position="112"/>
        <end position="158"/>
    </location>
</feature>
<evidence type="ECO:0000256" key="3">
    <source>
        <dbReference type="PIRNR" id="PIRNR028729"/>
    </source>
</evidence>
<evidence type="ECO:0008006" key="9">
    <source>
        <dbReference type="Google" id="ProtNLM"/>
    </source>
</evidence>
<evidence type="ECO:0000256" key="2">
    <source>
        <dbReference type="ARBA" id="ARBA00022786"/>
    </source>
</evidence>
<evidence type="ECO:0000313" key="7">
    <source>
        <dbReference type="EMBL" id="KAK7793895.1"/>
    </source>
</evidence>
<gene>
    <name evidence="6" type="ORF">R5R35_003576</name>
    <name evidence="7" type="ORF">R5R35_003577</name>
</gene>
<dbReference type="InterPro" id="IPR001232">
    <property type="entry name" value="SKP1-like"/>
</dbReference>
<proteinExistence type="inferred from homology"/>
<dbReference type="AlphaFoldDB" id="A0AAN9VCU5"/>
<organism evidence="7 8">
    <name type="scientific">Gryllus longicercus</name>
    <dbReference type="NCBI Taxonomy" id="2509291"/>
    <lineage>
        <taxon>Eukaryota</taxon>
        <taxon>Metazoa</taxon>
        <taxon>Ecdysozoa</taxon>
        <taxon>Arthropoda</taxon>
        <taxon>Hexapoda</taxon>
        <taxon>Insecta</taxon>
        <taxon>Pterygota</taxon>
        <taxon>Neoptera</taxon>
        <taxon>Polyneoptera</taxon>
        <taxon>Orthoptera</taxon>
        <taxon>Ensifera</taxon>
        <taxon>Gryllidea</taxon>
        <taxon>Grylloidea</taxon>
        <taxon>Gryllidae</taxon>
        <taxon>Gryllinae</taxon>
        <taxon>Gryllus</taxon>
    </lineage>
</organism>
<dbReference type="EMBL" id="JAZDUA010000357">
    <property type="protein sequence ID" value="KAK7793895.1"/>
    <property type="molecule type" value="Genomic_DNA"/>
</dbReference>
<evidence type="ECO:0000313" key="6">
    <source>
        <dbReference type="EMBL" id="KAK7793894.1"/>
    </source>
</evidence>
<comment type="similarity">
    <text evidence="1 3">Belongs to the SKP1 family.</text>
</comment>
<comment type="caution">
    <text evidence="7">The sequence shown here is derived from an EMBL/GenBank/DDBJ whole genome shotgun (WGS) entry which is preliminary data.</text>
</comment>
<reference evidence="7 8" key="1">
    <citation type="submission" date="2024-03" db="EMBL/GenBank/DDBJ databases">
        <title>The genome assembly and annotation of the cricket Gryllus longicercus Weissman &amp; Gray.</title>
        <authorList>
            <person name="Szrajer S."/>
            <person name="Gray D."/>
            <person name="Ylla G."/>
        </authorList>
    </citation>
    <scope>NUCLEOTIDE SEQUENCE [LARGE SCALE GENOMIC DNA]</scope>
    <source>
        <strain evidence="7">DAG 2021-001</strain>
        <tissue evidence="7">Whole body minus gut</tissue>
    </source>
</reference>
<dbReference type="Pfam" id="PF01466">
    <property type="entry name" value="Skp1"/>
    <property type="match status" value="1"/>
</dbReference>
<name>A0AAN9VCU5_9ORTH</name>
<dbReference type="InterPro" id="IPR011333">
    <property type="entry name" value="SKP1/BTB/POZ_sf"/>
</dbReference>
<dbReference type="SUPFAM" id="SSF54695">
    <property type="entry name" value="POZ domain"/>
    <property type="match status" value="1"/>
</dbReference>
<dbReference type="InterPro" id="IPR016073">
    <property type="entry name" value="Skp1_comp_POZ"/>
</dbReference>